<accession>A0A2K8UJF2</accession>
<evidence type="ECO:0000313" key="2">
    <source>
        <dbReference type="EMBL" id="AUB85657.1"/>
    </source>
</evidence>
<dbReference type="AlphaFoldDB" id="A0A2K8UJF2"/>
<feature type="signal peptide" evidence="1">
    <location>
        <begin position="1"/>
        <end position="23"/>
    </location>
</feature>
<keyword evidence="2" id="KW-0614">Plasmid</keyword>
<sequence>MTLFRPLILTLCALALTAAPAAADEDAQAADPDWPCDQILVPRIAAATLWDGPPVDGLAWRANAPVADLVGRLTQPGLSEEAAGSAVAAFAQGLAPAERALLLTLVFAGVLEVLDQERAQQLDGIRRYSQDQARRAEALGLELDQMVALERDPSEAAAKERAALKERLTLEERVFDEREKSIGFLCTRPVVLEQRLGFLARTIAGFMD</sequence>
<dbReference type="EMBL" id="CP020372">
    <property type="protein sequence ID" value="AUB85657.1"/>
    <property type="molecule type" value="Genomic_DNA"/>
</dbReference>
<evidence type="ECO:0000313" key="3">
    <source>
        <dbReference type="Proteomes" id="UP000232638"/>
    </source>
</evidence>
<keyword evidence="1" id="KW-0732">Signal</keyword>
<protein>
    <submittedName>
        <fullName evidence="2">Uncharacterized protein</fullName>
    </submittedName>
</protein>
<dbReference type="KEGG" id="tsy:THSYN_32705"/>
<proteinExistence type="predicted"/>
<keyword evidence="3" id="KW-1185">Reference proteome</keyword>
<dbReference type="Proteomes" id="UP000232638">
    <property type="component" value="Plasmid pTs485"/>
</dbReference>
<gene>
    <name evidence="2" type="ORF">THSYN_32705</name>
</gene>
<feature type="chain" id="PRO_5014862329" evidence="1">
    <location>
        <begin position="24"/>
        <end position="208"/>
    </location>
</feature>
<name>A0A2K8UJF2_9GAMM</name>
<organism evidence="2 3">
    <name type="scientific">Candidatus Thiodictyon syntrophicum</name>
    <dbReference type="NCBI Taxonomy" id="1166950"/>
    <lineage>
        <taxon>Bacteria</taxon>
        <taxon>Pseudomonadati</taxon>
        <taxon>Pseudomonadota</taxon>
        <taxon>Gammaproteobacteria</taxon>
        <taxon>Chromatiales</taxon>
        <taxon>Chromatiaceae</taxon>
        <taxon>Thiodictyon</taxon>
    </lineage>
</organism>
<reference evidence="2 3" key="1">
    <citation type="submission" date="2017-03" db="EMBL/GenBank/DDBJ databases">
        <title>Complete genome sequence of Candidatus 'Thiodictyon syntrophicum' sp. nov. strain Cad16T, a photolithoautotroph purple sulfur bacterium isolated from an alpine meromictic lake.</title>
        <authorList>
            <person name="Luedin S.M."/>
            <person name="Pothier J.F."/>
            <person name="Danza F."/>
            <person name="Storelli N."/>
            <person name="Wittwer M."/>
            <person name="Tonolla M."/>
        </authorList>
    </citation>
    <scope>NUCLEOTIDE SEQUENCE [LARGE SCALE GENOMIC DNA]</scope>
    <source>
        <strain evidence="2 3">Cad16T</strain>
        <plasmid evidence="3">Plasmid pts485</plasmid>
    </source>
</reference>
<geneLocation type="plasmid" evidence="3">
    <name>pts485</name>
</geneLocation>
<evidence type="ECO:0000256" key="1">
    <source>
        <dbReference type="SAM" id="SignalP"/>
    </source>
</evidence>